<comment type="caution">
    <text evidence="6">Lacks conserved residue(s) required for the propagation of feature annotation.</text>
</comment>
<dbReference type="Gene3D" id="2.60.60.20">
    <property type="entry name" value="PLAT/LH2 domain"/>
    <property type="match status" value="1"/>
</dbReference>
<dbReference type="EMBL" id="FN653049">
    <property type="protein sequence ID" value="CBY09954.1"/>
    <property type="molecule type" value="Genomic_DNA"/>
</dbReference>
<dbReference type="GO" id="GO:0005261">
    <property type="term" value="F:monoatomic cation channel activity"/>
    <property type="evidence" value="ECO:0007669"/>
    <property type="project" value="TreeGrafter"/>
</dbReference>
<evidence type="ECO:0000256" key="5">
    <source>
        <dbReference type="ARBA" id="ARBA00023136"/>
    </source>
</evidence>
<keyword evidence="4 7" id="KW-1133">Transmembrane helix</keyword>
<name>E4XH06_OIKDI</name>
<feature type="transmembrane region" description="Helical" evidence="7">
    <location>
        <begin position="595"/>
        <end position="617"/>
    </location>
</feature>
<feature type="non-terminal residue" evidence="9">
    <location>
        <position position="930"/>
    </location>
</feature>
<proteinExistence type="predicted"/>
<feature type="transmembrane region" description="Helical" evidence="7">
    <location>
        <begin position="879"/>
        <end position="904"/>
    </location>
</feature>
<evidence type="ECO:0000313" key="9">
    <source>
        <dbReference type="EMBL" id="CBY09954.1"/>
    </source>
</evidence>
<sequence>MGHVLEVITNDAVDGSNARLFKIITQLNDVMYALGRWEVANATPWKLENIKESKLSIFQSRHFAESLGSECLRALRPINCMSRFNLGFTDIVLPDIPRNAYSESITTSSELLVTFMTFNPEKVMELETGRGKKAFDTSLVSFKLWKFNNVLVSPSAIDTSDQDALREALMSEAIVPLLNLIKPIVIVMPRNKEPLSRDIILELEPPKLNRHQSCTKTSTLPSATWIRLPPKCARNFLFRSYENAQYIDVVIRLATNTTQYDVAKNGVYLTSNGKRRKVEVTCDESGFCDFQDYNVNKEPGEPISQISIENMFVTTYVDVKVKTYDIGCSYFNTTDNLWKKNGMAGGIQASENANRINCTANHTTVFGGETISSPNTIDFDDIDLRPSTNKGAIAMIAGFIGAFLVAAVICRYLDLNDLKYSSTIPHCGPDGPFDYEITIKTGVGWGSGTTANVGIRLYGDHAKKSGSRQLGHSNRPFQRGSIEIYQISTQENLGNVSKLKIWHDNTGLDPPWFLSRVIVKDLQTKERFYFLVDDWLQIDHNNMLSSVEKEVNHASQEEITLFEEVFKVHRQYQKADSHLWFSIVTRPTRSRYTRLMRLSVASASLFTFTLFTMVWYNLEYRDPQLNLYGFWFDSSDIVTGIIASLVTFPLSVILAFLFKRSRSRHSYVHPSRPRTGIEIPLEIEIPNESRPIDLQREFASSAFSEIQSSKKSSEISGDFRKMQLRRGSKFTQESTLTVDASELSSEASSTHIGSVKTADSGISSEHIDMMSTRLYEKGADRKNSIERELSEEKMEMKPIPFYSADDNSQMSSTINHWPVKEHFLDDEIITTDHSSNQCLFPHQTIHLAFFFCISIMIICSIFIYLYAAEFGPDLTNRWMLSLLICFLTSLFILEPIKILFLAVIHSLRKVLKDPCESDNLVEHPTIDKYD</sequence>
<protein>
    <recommendedName>
        <fullName evidence="8">PLAT domain-containing protein</fullName>
    </recommendedName>
</protein>
<evidence type="ECO:0000313" key="10">
    <source>
        <dbReference type="Proteomes" id="UP000001307"/>
    </source>
</evidence>
<evidence type="ECO:0000256" key="2">
    <source>
        <dbReference type="ARBA" id="ARBA00022692"/>
    </source>
</evidence>
<keyword evidence="5 7" id="KW-0472">Membrane</keyword>
<evidence type="ECO:0000256" key="3">
    <source>
        <dbReference type="ARBA" id="ARBA00022737"/>
    </source>
</evidence>
<dbReference type="InterPro" id="IPR036392">
    <property type="entry name" value="PLAT/LH2_dom_sf"/>
</dbReference>
<dbReference type="PROSITE" id="PS50095">
    <property type="entry name" value="PLAT"/>
    <property type="match status" value="1"/>
</dbReference>
<feature type="domain" description="PLAT" evidence="8">
    <location>
        <begin position="433"/>
        <end position="550"/>
    </location>
</feature>
<evidence type="ECO:0000259" key="8">
    <source>
        <dbReference type="PROSITE" id="PS50095"/>
    </source>
</evidence>
<dbReference type="Pfam" id="PF01477">
    <property type="entry name" value="PLAT"/>
    <property type="match status" value="1"/>
</dbReference>
<dbReference type="InParanoid" id="E4XH06"/>
<feature type="transmembrane region" description="Helical" evidence="7">
    <location>
        <begin position="637"/>
        <end position="658"/>
    </location>
</feature>
<dbReference type="PANTHER" id="PTHR46730:SF1">
    <property type="entry name" value="PLAT DOMAIN-CONTAINING PROTEIN"/>
    <property type="match status" value="1"/>
</dbReference>
<dbReference type="GO" id="GO:0006816">
    <property type="term" value="P:calcium ion transport"/>
    <property type="evidence" value="ECO:0007669"/>
    <property type="project" value="TreeGrafter"/>
</dbReference>
<comment type="subcellular location">
    <subcellularLocation>
        <location evidence="1">Membrane</location>
    </subcellularLocation>
</comment>
<evidence type="ECO:0000256" key="4">
    <source>
        <dbReference type="ARBA" id="ARBA00022989"/>
    </source>
</evidence>
<dbReference type="SUPFAM" id="SSF49723">
    <property type="entry name" value="Lipase/lipooxygenase domain (PLAT/LH2 domain)"/>
    <property type="match status" value="1"/>
</dbReference>
<gene>
    <name evidence="9" type="ORF">GSOID_T00010772001</name>
</gene>
<evidence type="ECO:0000256" key="6">
    <source>
        <dbReference type="PROSITE-ProRule" id="PRU00152"/>
    </source>
</evidence>
<feature type="transmembrane region" description="Helical" evidence="7">
    <location>
        <begin position="392"/>
        <end position="413"/>
    </location>
</feature>
<dbReference type="SMART" id="SM00308">
    <property type="entry name" value="LH2"/>
    <property type="match status" value="1"/>
</dbReference>
<dbReference type="PANTHER" id="PTHR46730">
    <property type="entry name" value="POLYCYSTIN-1"/>
    <property type="match status" value="1"/>
</dbReference>
<dbReference type="InterPro" id="IPR001024">
    <property type="entry name" value="PLAT/LH2_dom"/>
</dbReference>
<reference evidence="9" key="1">
    <citation type="journal article" date="2010" name="Science">
        <title>Plasticity of animal genome architecture unmasked by rapid evolution of a pelagic tunicate.</title>
        <authorList>
            <person name="Denoeud F."/>
            <person name="Henriet S."/>
            <person name="Mungpakdee S."/>
            <person name="Aury J.M."/>
            <person name="Da Silva C."/>
            <person name="Brinkmann H."/>
            <person name="Mikhaleva J."/>
            <person name="Olsen L.C."/>
            <person name="Jubin C."/>
            <person name="Canestro C."/>
            <person name="Bouquet J.M."/>
            <person name="Danks G."/>
            <person name="Poulain J."/>
            <person name="Campsteijn C."/>
            <person name="Adamski M."/>
            <person name="Cross I."/>
            <person name="Yadetie F."/>
            <person name="Muffato M."/>
            <person name="Louis A."/>
            <person name="Butcher S."/>
            <person name="Tsagkogeorga G."/>
            <person name="Konrad A."/>
            <person name="Singh S."/>
            <person name="Jensen M.F."/>
            <person name="Cong E.H."/>
            <person name="Eikeseth-Otteraa H."/>
            <person name="Noel B."/>
            <person name="Anthouard V."/>
            <person name="Porcel B.M."/>
            <person name="Kachouri-Lafond R."/>
            <person name="Nishino A."/>
            <person name="Ugolini M."/>
            <person name="Chourrout P."/>
            <person name="Nishida H."/>
            <person name="Aasland R."/>
            <person name="Huzurbazar S."/>
            <person name="Westhof E."/>
            <person name="Delsuc F."/>
            <person name="Lehrach H."/>
            <person name="Reinhardt R."/>
            <person name="Weissenbach J."/>
            <person name="Roy S.W."/>
            <person name="Artiguenave F."/>
            <person name="Postlethwait J.H."/>
            <person name="Manak J.R."/>
            <person name="Thompson E.M."/>
            <person name="Jaillon O."/>
            <person name="Du Pasquier L."/>
            <person name="Boudinot P."/>
            <person name="Liberles D.A."/>
            <person name="Volff J.N."/>
            <person name="Philippe H."/>
            <person name="Lenhard B."/>
            <person name="Roest Crollius H."/>
            <person name="Wincker P."/>
            <person name="Chourrout D."/>
        </authorList>
    </citation>
    <scope>NUCLEOTIDE SEQUENCE [LARGE SCALE GENOMIC DNA]</scope>
</reference>
<evidence type="ECO:0000256" key="1">
    <source>
        <dbReference type="ARBA" id="ARBA00004370"/>
    </source>
</evidence>
<dbReference type="Proteomes" id="UP000001307">
    <property type="component" value="Unassembled WGS sequence"/>
</dbReference>
<dbReference type="GO" id="GO:0005886">
    <property type="term" value="C:plasma membrane"/>
    <property type="evidence" value="ECO:0007669"/>
    <property type="project" value="TreeGrafter"/>
</dbReference>
<keyword evidence="2 7" id="KW-0812">Transmembrane</keyword>
<organism evidence="9">
    <name type="scientific">Oikopleura dioica</name>
    <name type="common">Tunicate</name>
    <dbReference type="NCBI Taxonomy" id="34765"/>
    <lineage>
        <taxon>Eukaryota</taxon>
        <taxon>Metazoa</taxon>
        <taxon>Chordata</taxon>
        <taxon>Tunicata</taxon>
        <taxon>Appendicularia</taxon>
        <taxon>Copelata</taxon>
        <taxon>Oikopleuridae</taxon>
        <taxon>Oikopleura</taxon>
    </lineage>
</organism>
<dbReference type="AlphaFoldDB" id="E4XH06"/>
<keyword evidence="3" id="KW-0677">Repeat</keyword>
<evidence type="ECO:0000256" key="7">
    <source>
        <dbReference type="SAM" id="Phobius"/>
    </source>
</evidence>
<feature type="transmembrane region" description="Helical" evidence="7">
    <location>
        <begin position="847"/>
        <end position="867"/>
    </location>
</feature>
<dbReference type="OrthoDB" id="10039908at2759"/>
<accession>E4XH06</accession>
<keyword evidence="10" id="KW-1185">Reference proteome</keyword>